<dbReference type="Pfam" id="PF09479">
    <property type="entry name" value="Flg_new"/>
    <property type="match status" value="1"/>
</dbReference>
<name>A0A6L4X201_9BIFI</name>
<feature type="domain" description="SLH" evidence="3">
    <location>
        <begin position="287"/>
        <end position="354"/>
    </location>
</feature>
<accession>A0A6L4X201</accession>
<feature type="chain" id="PRO_5036182250" evidence="2">
    <location>
        <begin position="32"/>
        <end position="418"/>
    </location>
</feature>
<dbReference type="AlphaFoldDB" id="A0A6L4X201"/>
<dbReference type="InterPro" id="IPR001119">
    <property type="entry name" value="SLH_dom"/>
</dbReference>
<dbReference type="Pfam" id="PF00395">
    <property type="entry name" value="SLH"/>
    <property type="match status" value="2"/>
</dbReference>
<evidence type="ECO:0000259" key="3">
    <source>
        <dbReference type="PROSITE" id="PS51272"/>
    </source>
</evidence>
<dbReference type="RefSeq" id="WP_152357724.1">
    <property type="nucleotide sequence ID" value="NZ_WBSM01000002.1"/>
</dbReference>
<dbReference type="InterPro" id="IPR013378">
    <property type="entry name" value="InlB-like_B-rpt"/>
</dbReference>
<evidence type="ECO:0000256" key="1">
    <source>
        <dbReference type="ARBA" id="ARBA00004196"/>
    </source>
</evidence>
<evidence type="ECO:0000313" key="7">
    <source>
        <dbReference type="Proteomes" id="UP000482084"/>
    </source>
</evidence>
<dbReference type="EMBL" id="WBSM01000002">
    <property type="protein sequence ID" value="KAB8288620.1"/>
    <property type="molecule type" value="Genomic_DNA"/>
</dbReference>
<organism evidence="4 7">
    <name type="scientific">Bifidobacterium ramosum</name>
    <dbReference type="NCBI Taxonomy" id="1798158"/>
    <lineage>
        <taxon>Bacteria</taxon>
        <taxon>Bacillati</taxon>
        <taxon>Actinomycetota</taxon>
        <taxon>Actinomycetes</taxon>
        <taxon>Bifidobacteriales</taxon>
        <taxon>Bifidobacteriaceae</taxon>
        <taxon>Bifidobacterium</taxon>
    </lineage>
</organism>
<dbReference type="Proteomes" id="UP000469943">
    <property type="component" value="Unassembled WGS sequence"/>
</dbReference>
<feature type="domain" description="SLH" evidence="3">
    <location>
        <begin position="224"/>
        <end position="286"/>
    </location>
</feature>
<evidence type="ECO:0000313" key="5">
    <source>
        <dbReference type="EMBL" id="NEG71517.1"/>
    </source>
</evidence>
<dbReference type="InterPro" id="IPR011081">
    <property type="entry name" value="Big_4"/>
</dbReference>
<evidence type="ECO:0000313" key="6">
    <source>
        <dbReference type="Proteomes" id="UP000469943"/>
    </source>
</evidence>
<dbReference type="Pfam" id="PF07532">
    <property type="entry name" value="Big_4"/>
    <property type="match status" value="1"/>
</dbReference>
<feature type="signal peptide" evidence="2">
    <location>
        <begin position="1"/>
        <end position="31"/>
    </location>
</feature>
<evidence type="ECO:0000313" key="4">
    <source>
        <dbReference type="EMBL" id="KAB8288620.1"/>
    </source>
</evidence>
<keyword evidence="2" id="KW-0732">Signal</keyword>
<keyword evidence="7" id="KW-1185">Reference proteome</keyword>
<dbReference type="NCBIfam" id="TIGR02543">
    <property type="entry name" value="List_Bact_rpt"/>
    <property type="match status" value="1"/>
</dbReference>
<dbReference type="PROSITE" id="PS51272">
    <property type="entry name" value="SLH"/>
    <property type="match status" value="3"/>
</dbReference>
<dbReference type="GO" id="GO:0030313">
    <property type="term" value="C:cell envelope"/>
    <property type="evidence" value="ECO:0007669"/>
    <property type="project" value="UniProtKB-SubCell"/>
</dbReference>
<dbReference type="OrthoDB" id="3226523at2"/>
<reference evidence="4 7" key="2">
    <citation type="submission" date="2019-10" db="EMBL/GenBank/DDBJ databases">
        <title>Characterization of the phylogenetic diversity of two novel species belonging to the genus Bifidobacterium: Bifidobacterium cebidarum sp. nov. and Bifidobacterium leontopitheci sp. nov.</title>
        <authorList>
            <person name="Lugli G.A."/>
            <person name="Duranti S."/>
            <person name="Milani C."/>
            <person name="Turroni F."/>
            <person name="Ventura M."/>
        </authorList>
    </citation>
    <scope>NUCLEOTIDE SEQUENCE [LARGE SCALE GENOMIC DNA]</scope>
    <source>
        <strain evidence="4 7">DSM 100688</strain>
    </source>
</reference>
<evidence type="ECO:0000256" key="2">
    <source>
        <dbReference type="SAM" id="SignalP"/>
    </source>
</evidence>
<sequence length="418" mass="45019">MDKHTLMRRLAQGTGAITAVVCLAAPLSAVAAEPTISSTDITVDTDTSITVNGKPVDDLLNYAVTVTYDGNGATGGSTADTTGKAGDTLRVANNGFTRDGYTFTSWNTLSNGTGITLLPNAVIPKQLLPTVKLYAQWKQNPDIEIPAVPQSVDDVSVETFAGTAPDLPSTVTVRYSDNTTKQLPVTWDSNRDWTTTRPSSIGITLVGAVDVSGVKLLATATVTVKAPFTDVNRLTPHDTDIYWLSGQSIARGYTDGTFRGMTPVYRQDMAAFLYRLAGSPSFDASKAKNPFSDVTSATPHYKEILWLASTGITTGWAEQDGTVTFRGMKPVVRQDMAAFLRRFAVYQGNAAAGTYTASDADKGQFVDVTDDTPHAQDIWWLAGTKVATGYTNHTYRGMNNVVRQDMAAFLHRMKTNVK</sequence>
<comment type="subcellular location">
    <subcellularLocation>
        <location evidence="1">Cell envelope</location>
    </subcellularLocation>
</comment>
<gene>
    <name evidence="4" type="ORF">DSM100688_0622</name>
    <name evidence="5" type="ORF">GFD24_04660</name>
</gene>
<protein>
    <submittedName>
        <fullName evidence="4">Repeat protein</fullName>
    </submittedName>
</protein>
<dbReference type="Proteomes" id="UP000482084">
    <property type="component" value="Unassembled WGS sequence"/>
</dbReference>
<feature type="domain" description="SLH" evidence="3">
    <location>
        <begin position="361"/>
        <end position="418"/>
    </location>
</feature>
<comment type="caution">
    <text evidence="4">The sequence shown here is derived from an EMBL/GenBank/DDBJ whole genome shotgun (WGS) entry which is preliminary data.</text>
</comment>
<reference evidence="5 6" key="1">
    <citation type="submission" date="2019-10" db="EMBL/GenBank/DDBJ databases">
        <title>Bifidobacterium from non-human primates.</title>
        <authorList>
            <person name="Modesto M."/>
        </authorList>
    </citation>
    <scope>NUCLEOTIDE SEQUENCE [LARGE SCALE GENOMIC DNA]</scope>
    <source>
        <strain evidence="5 6">TREM</strain>
    </source>
</reference>
<dbReference type="EMBL" id="WHZX01000002">
    <property type="protein sequence ID" value="NEG71517.1"/>
    <property type="molecule type" value="Genomic_DNA"/>
</dbReference>
<dbReference type="InterPro" id="IPR042229">
    <property type="entry name" value="Listeria/Bacterioides_rpt_sf"/>
</dbReference>
<dbReference type="Gene3D" id="2.60.40.4270">
    <property type="entry name" value="Listeria-Bacteroides repeat domain"/>
    <property type="match status" value="1"/>
</dbReference>
<proteinExistence type="predicted"/>